<accession>A0A081NGA8</accession>
<dbReference type="AlphaFoldDB" id="A0A081NGA8"/>
<name>A0A081NGA8_9GAMM</name>
<sequence length="79" mass="9075">MYKSKTLNPNLALYHLTIPNGFSDRIMNLTDNVVQSIWKFFNQLGRKEAVNFSALSFQGNSGSERYMPIHETFSNHIHG</sequence>
<protein>
    <submittedName>
        <fullName evidence="1">Uncharacterized protein</fullName>
    </submittedName>
</protein>
<dbReference type="Proteomes" id="UP000028073">
    <property type="component" value="Unassembled WGS sequence"/>
</dbReference>
<dbReference type="EMBL" id="JOKH01000003">
    <property type="protein sequence ID" value="KEQ17481.1"/>
    <property type="molecule type" value="Genomic_DNA"/>
</dbReference>
<evidence type="ECO:0000313" key="1">
    <source>
        <dbReference type="EMBL" id="KEQ17481.1"/>
    </source>
</evidence>
<comment type="caution">
    <text evidence="1">The sequence shown here is derived from an EMBL/GenBank/DDBJ whole genome shotgun (WGS) entry which is preliminary data.</text>
</comment>
<reference evidence="1 2" key="1">
    <citation type="submission" date="2014-06" db="EMBL/GenBank/DDBJ databases">
        <title>Whole Genome Sequences of Three Symbiotic Endozoicomonas Bacteria.</title>
        <authorList>
            <person name="Neave M.J."/>
            <person name="Apprill A."/>
            <person name="Voolstra C.R."/>
        </authorList>
    </citation>
    <scope>NUCLEOTIDE SEQUENCE [LARGE SCALE GENOMIC DNA]</scope>
    <source>
        <strain evidence="1 2">DSM 25634</strain>
    </source>
</reference>
<evidence type="ECO:0000313" key="2">
    <source>
        <dbReference type="Proteomes" id="UP000028073"/>
    </source>
</evidence>
<proteinExistence type="predicted"/>
<organism evidence="1 2">
    <name type="scientific">Endozoicomonas numazuensis</name>
    <dbReference type="NCBI Taxonomy" id="1137799"/>
    <lineage>
        <taxon>Bacteria</taxon>
        <taxon>Pseudomonadati</taxon>
        <taxon>Pseudomonadota</taxon>
        <taxon>Gammaproteobacteria</taxon>
        <taxon>Oceanospirillales</taxon>
        <taxon>Endozoicomonadaceae</taxon>
        <taxon>Endozoicomonas</taxon>
    </lineage>
</organism>
<keyword evidence="2" id="KW-1185">Reference proteome</keyword>
<gene>
    <name evidence="1" type="ORF">GZ78_17095</name>
</gene>